<dbReference type="EMBL" id="JANPWB010000013">
    <property type="protein sequence ID" value="KAJ1104768.1"/>
    <property type="molecule type" value="Genomic_DNA"/>
</dbReference>
<proteinExistence type="predicted"/>
<gene>
    <name evidence="1" type="ORF">NDU88_002177</name>
</gene>
<dbReference type="Proteomes" id="UP001066276">
    <property type="component" value="Chromosome 9"/>
</dbReference>
<dbReference type="AlphaFoldDB" id="A0AAV7MMF0"/>
<organism evidence="1 2">
    <name type="scientific">Pleurodeles waltl</name>
    <name type="common">Iberian ribbed newt</name>
    <dbReference type="NCBI Taxonomy" id="8319"/>
    <lineage>
        <taxon>Eukaryota</taxon>
        <taxon>Metazoa</taxon>
        <taxon>Chordata</taxon>
        <taxon>Craniata</taxon>
        <taxon>Vertebrata</taxon>
        <taxon>Euteleostomi</taxon>
        <taxon>Amphibia</taxon>
        <taxon>Batrachia</taxon>
        <taxon>Caudata</taxon>
        <taxon>Salamandroidea</taxon>
        <taxon>Salamandridae</taxon>
        <taxon>Pleurodelinae</taxon>
        <taxon>Pleurodeles</taxon>
    </lineage>
</organism>
<keyword evidence="2" id="KW-1185">Reference proteome</keyword>
<name>A0AAV7MMF0_PLEWA</name>
<protein>
    <submittedName>
        <fullName evidence="1">Uncharacterized protein</fullName>
    </submittedName>
</protein>
<comment type="caution">
    <text evidence="1">The sequence shown here is derived from an EMBL/GenBank/DDBJ whole genome shotgun (WGS) entry which is preliminary data.</text>
</comment>
<evidence type="ECO:0000313" key="1">
    <source>
        <dbReference type="EMBL" id="KAJ1104768.1"/>
    </source>
</evidence>
<reference evidence="1" key="1">
    <citation type="journal article" date="2022" name="bioRxiv">
        <title>Sequencing and chromosome-scale assembly of the giantPleurodeles waltlgenome.</title>
        <authorList>
            <person name="Brown T."/>
            <person name="Elewa A."/>
            <person name="Iarovenko S."/>
            <person name="Subramanian E."/>
            <person name="Araus A.J."/>
            <person name="Petzold A."/>
            <person name="Susuki M."/>
            <person name="Suzuki K.-i.T."/>
            <person name="Hayashi T."/>
            <person name="Toyoda A."/>
            <person name="Oliveira C."/>
            <person name="Osipova E."/>
            <person name="Leigh N.D."/>
            <person name="Simon A."/>
            <person name="Yun M.H."/>
        </authorList>
    </citation>
    <scope>NUCLEOTIDE SEQUENCE</scope>
    <source>
        <strain evidence="1">20211129_DDA</strain>
        <tissue evidence="1">Liver</tissue>
    </source>
</reference>
<sequence length="78" mass="9186">MICRTLLEDGMSWVCQCTSCDSPDSVPAFPPRECAEWKDGTEGHEVTLRTRYQRSPEENVRSGKKEQRDKRQVFLFWF</sequence>
<evidence type="ECO:0000313" key="2">
    <source>
        <dbReference type="Proteomes" id="UP001066276"/>
    </source>
</evidence>
<accession>A0AAV7MMF0</accession>